<evidence type="ECO:0000313" key="2">
    <source>
        <dbReference type="Proteomes" id="UP000326912"/>
    </source>
</evidence>
<dbReference type="AlphaFoldDB" id="A0A5J4KNG3"/>
<comment type="caution">
    <text evidence="1">The sequence shown here is derived from an EMBL/GenBank/DDBJ whole genome shotgun (WGS) entry which is preliminary data.</text>
</comment>
<organism evidence="1 2">
    <name type="scientific">Dictyobacter vulcani</name>
    <dbReference type="NCBI Taxonomy" id="2607529"/>
    <lineage>
        <taxon>Bacteria</taxon>
        <taxon>Bacillati</taxon>
        <taxon>Chloroflexota</taxon>
        <taxon>Ktedonobacteria</taxon>
        <taxon>Ktedonobacterales</taxon>
        <taxon>Dictyobacteraceae</taxon>
        <taxon>Dictyobacter</taxon>
    </lineage>
</organism>
<dbReference type="Pfam" id="PF07040">
    <property type="entry name" value="DUF1326"/>
    <property type="match status" value="1"/>
</dbReference>
<accession>A0A5J4KNG3</accession>
<name>A0A5J4KNG3_9CHLR</name>
<proteinExistence type="predicted"/>
<dbReference type="Proteomes" id="UP000326912">
    <property type="component" value="Unassembled WGS sequence"/>
</dbReference>
<sequence length="189" mass="20889">MITVIQQNYLLKGSVFGARGDSCSCNPCDCNPCKCADGVNGGTGPNYPFWRVNGYYIEAGTIQDLDVSKLTIMSMTQPVYANNNELWQEVFLIDARATTEQSTALLSIFEHHLDSVPAEVAPLPHTQRAIYKAQLAYLPAEKGNPTFHAIFTPAQTSLLRAASDPEAYQARSWSYDGPMALRNTFVFKK</sequence>
<evidence type="ECO:0000313" key="1">
    <source>
        <dbReference type="EMBL" id="GER91238.1"/>
    </source>
</evidence>
<evidence type="ECO:0008006" key="3">
    <source>
        <dbReference type="Google" id="ProtNLM"/>
    </source>
</evidence>
<protein>
    <recommendedName>
        <fullName evidence="3">DUF1326 domain-containing protein</fullName>
    </recommendedName>
</protein>
<dbReference type="EMBL" id="BKZW01000003">
    <property type="protein sequence ID" value="GER91238.1"/>
    <property type="molecule type" value="Genomic_DNA"/>
</dbReference>
<dbReference type="InterPro" id="IPR009758">
    <property type="entry name" value="DUF1326"/>
</dbReference>
<keyword evidence="2" id="KW-1185">Reference proteome</keyword>
<reference evidence="1 2" key="1">
    <citation type="submission" date="2019-10" db="EMBL/GenBank/DDBJ databases">
        <title>Dictyobacter vulcani sp. nov., within the class Ktedonobacteria, isolated from soil of volcanic Mt. Zao.</title>
        <authorList>
            <person name="Zheng Y."/>
            <person name="Wang C.M."/>
            <person name="Sakai Y."/>
            <person name="Abe K."/>
            <person name="Yokota A."/>
            <person name="Yabe S."/>
        </authorList>
    </citation>
    <scope>NUCLEOTIDE SEQUENCE [LARGE SCALE GENOMIC DNA]</scope>
    <source>
        <strain evidence="1 2">W12</strain>
    </source>
</reference>
<gene>
    <name evidence="1" type="ORF">KDW_54000</name>
</gene>
<dbReference type="RefSeq" id="WP_151758899.1">
    <property type="nucleotide sequence ID" value="NZ_BKZW01000003.1"/>
</dbReference>